<gene>
    <name evidence="3" type="primary">Aste57867_16983</name>
    <name evidence="2" type="ORF">As57867_016925</name>
    <name evidence="3" type="ORF">ASTE57867_16983</name>
</gene>
<reference evidence="3 4" key="1">
    <citation type="submission" date="2019-03" db="EMBL/GenBank/DDBJ databases">
        <authorList>
            <person name="Gaulin E."/>
            <person name="Dumas B."/>
        </authorList>
    </citation>
    <scope>NUCLEOTIDE SEQUENCE [LARGE SCALE GENOMIC DNA]</scope>
    <source>
        <strain evidence="3">CBS 568.67</strain>
    </source>
</reference>
<dbReference type="OrthoDB" id="206385at2759"/>
<feature type="transmembrane region" description="Helical" evidence="1">
    <location>
        <begin position="106"/>
        <end position="126"/>
    </location>
</feature>
<accession>A0A485L8K7</accession>
<evidence type="ECO:0000313" key="4">
    <source>
        <dbReference type="Proteomes" id="UP000332933"/>
    </source>
</evidence>
<keyword evidence="1" id="KW-0472">Membrane</keyword>
<dbReference type="EMBL" id="CAADRA010006033">
    <property type="protein sequence ID" value="VFT93744.1"/>
    <property type="molecule type" value="Genomic_DNA"/>
</dbReference>
<keyword evidence="4" id="KW-1185">Reference proteome</keyword>
<evidence type="ECO:0000313" key="2">
    <source>
        <dbReference type="EMBL" id="KAF0691863.1"/>
    </source>
</evidence>
<reference evidence="2" key="2">
    <citation type="submission" date="2019-06" db="EMBL/GenBank/DDBJ databases">
        <title>Genomics analysis of Aphanomyces spp. identifies a new class of oomycete effector associated with host adaptation.</title>
        <authorList>
            <person name="Gaulin E."/>
        </authorList>
    </citation>
    <scope>NUCLEOTIDE SEQUENCE</scope>
    <source>
        <strain evidence="2">CBS 578.67</strain>
    </source>
</reference>
<dbReference type="Proteomes" id="UP000332933">
    <property type="component" value="Unassembled WGS sequence"/>
</dbReference>
<dbReference type="EMBL" id="VJMH01006012">
    <property type="protein sequence ID" value="KAF0691863.1"/>
    <property type="molecule type" value="Genomic_DNA"/>
</dbReference>
<protein>
    <submittedName>
        <fullName evidence="3">Aste57867_16983 protein</fullName>
    </submittedName>
</protein>
<organism evidence="3 4">
    <name type="scientific">Aphanomyces stellatus</name>
    <dbReference type="NCBI Taxonomy" id="120398"/>
    <lineage>
        <taxon>Eukaryota</taxon>
        <taxon>Sar</taxon>
        <taxon>Stramenopiles</taxon>
        <taxon>Oomycota</taxon>
        <taxon>Saprolegniomycetes</taxon>
        <taxon>Saprolegniales</taxon>
        <taxon>Verrucalvaceae</taxon>
        <taxon>Aphanomyces</taxon>
    </lineage>
</organism>
<sequence length="200" mass="22686">MRVTDVRDEALRELKRFYNDHDPNHSFVGLNRVIRKQWRVASTTSKGKAQADERENDKEVQKILESNQDKFQRQKNANKVNSVVDLSNQKLKELARTKQNTGIMRGVFVATAVAIPTSFVILPVHLTKVPIENQELQSLVMFMCNKTIDLGKTLAHAVKTNSAYISTGAPKFLYLVDEVEGTPVFPPNNSDQTYPIRITM</sequence>
<keyword evidence="1" id="KW-1133">Transmembrane helix</keyword>
<evidence type="ECO:0000256" key="1">
    <source>
        <dbReference type="SAM" id="Phobius"/>
    </source>
</evidence>
<dbReference type="AlphaFoldDB" id="A0A485L8K7"/>
<keyword evidence="1" id="KW-0812">Transmembrane</keyword>
<evidence type="ECO:0000313" key="3">
    <source>
        <dbReference type="EMBL" id="VFT93744.1"/>
    </source>
</evidence>
<name>A0A485L8K7_9STRA</name>
<proteinExistence type="predicted"/>